<dbReference type="InterPro" id="IPR038078">
    <property type="entry name" value="PhoU-like_sf"/>
</dbReference>
<accession>A0A6N7VRL0</accession>
<dbReference type="AlphaFoldDB" id="A0A6N7VRL0"/>
<name>A0A6N7VRL0_9ACTO</name>
<comment type="caution">
    <text evidence="2">The sequence shown here is derived from an EMBL/GenBank/DDBJ whole genome shotgun (WGS) entry which is preliminary data.</text>
</comment>
<evidence type="ECO:0000313" key="2">
    <source>
        <dbReference type="EMBL" id="MSS84404.1"/>
    </source>
</evidence>
<evidence type="ECO:0000256" key="1">
    <source>
        <dbReference type="ARBA" id="ARBA00008591"/>
    </source>
</evidence>
<sequence length="227" mass="26203">MDNARISTFSLWWHTTWKVKNMFRKLLHRKRPRPSVADLLIEQIMVALDATELANMVCSREADAQKSRKPMRSIEHEGDDARANLVHRMDLVFTVPLEREDLFRASRSIDDVTDNLRDLVREMAKWDVPPGRWSNNALAPAGDSLRALRRAIATADTAKSREQCLIARHHASRLRKRYQDGLTRVFAEELSMDTLKKREVLRRIDSIGSRLTEAADALLDGMVKRYL</sequence>
<gene>
    <name evidence="2" type="ORF">FYJ24_06440</name>
</gene>
<proteinExistence type="inferred from homology"/>
<reference evidence="2 3" key="1">
    <citation type="submission" date="2019-08" db="EMBL/GenBank/DDBJ databases">
        <title>In-depth cultivation of the pig gut microbiome towards novel bacterial diversity and tailored functional studies.</title>
        <authorList>
            <person name="Wylensek D."/>
            <person name="Hitch T.C.A."/>
            <person name="Clavel T."/>
        </authorList>
    </citation>
    <scope>NUCLEOTIDE SEQUENCE [LARGE SCALE GENOMIC DNA]</scope>
    <source>
        <strain evidence="2 3">WB03_NA08</strain>
    </source>
</reference>
<dbReference type="InterPro" id="IPR018445">
    <property type="entry name" value="Put_Phosphate_transp_reg"/>
</dbReference>
<dbReference type="Pfam" id="PF01865">
    <property type="entry name" value="PhoU_div"/>
    <property type="match status" value="1"/>
</dbReference>
<dbReference type="Proteomes" id="UP000470875">
    <property type="component" value="Unassembled WGS sequence"/>
</dbReference>
<evidence type="ECO:0000313" key="3">
    <source>
        <dbReference type="Proteomes" id="UP000470875"/>
    </source>
</evidence>
<keyword evidence="3" id="KW-1185">Reference proteome</keyword>
<dbReference type="EMBL" id="VULO01000007">
    <property type="protein sequence ID" value="MSS84404.1"/>
    <property type="molecule type" value="Genomic_DNA"/>
</dbReference>
<organism evidence="2 3">
    <name type="scientific">Scrofimicrobium canadense</name>
    <dbReference type="NCBI Taxonomy" id="2652290"/>
    <lineage>
        <taxon>Bacteria</taxon>
        <taxon>Bacillati</taxon>
        <taxon>Actinomycetota</taxon>
        <taxon>Actinomycetes</taxon>
        <taxon>Actinomycetales</taxon>
        <taxon>Actinomycetaceae</taxon>
        <taxon>Scrofimicrobium</taxon>
    </lineage>
</organism>
<comment type="similarity">
    <text evidence="1">Belongs to the UPF0111 family.</text>
</comment>
<dbReference type="Gene3D" id="1.20.58.220">
    <property type="entry name" value="Phosphate transport system protein phou homolog 2, domain 2"/>
    <property type="match status" value="1"/>
</dbReference>
<protein>
    <submittedName>
        <fullName evidence="2">DUF47 family protein</fullName>
    </submittedName>
</protein>